<sequence length="303" mass="33577">MVEESAINETVVARRRVSECHLVGEVQSNLSKCICELNCAKIRLDRADTSNCIVNNTREINVADLKKQFQECRRKLYTLENQFLNHMETRHPVMGGGRSVESIRRRWQNLRGSFSKSLAAMKLPSGSAASPVPRFYLHSQMAFLSTHMGHAPVRGNYGSVVPAEELLDTEDEVGQGVTMPTILEESQCASSSSASSLSVSPPPSISPSPTPSHSRSASARGMKRHHEEASAWKEAACDFFRSRQQAPPPENPDLSFLKGLLPLIGGFNMRRKRLFFADITQLLVQHMEKQDEESVAGPGSSFH</sequence>
<evidence type="ECO:0000313" key="4">
    <source>
        <dbReference type="Proteomes" id="UP000735302"/>
    </source>
</evidence>
<dbReference type="Pfam" id="PF10545">
    <property type="entry name" value="MADF_DNA_bdg"/>
    <property type="match status" value="1"/>
</dbReference>
<organism evidence="3 4">
    <name type="scientific">Plakobranchus ocellatus</name>
    <dbReference type="NCBI Taxonomy" id="259542"/>
    <lineage>
        <taxon>Eukaryota</taxon>
        <taxon>Metazoa</taxon>
        <taxon>Spiralia</taxon>
        <taxon>Lophotrochozoa</taxon>
        <taxon>Mollusca</taxon>
        <taxon>Gastropoda</taxon>
        <taxon>Heterobranchia</taxon>
        <taxon>Euthyneura</taxon>
        <taxon>Panpulmonata</taxon>
        <taxon>Sacoglossa</taxon>
        <taxon>Placobranchoidea</taxon>
        <taxon>Plakobranchidae</taxon>
        <taxon>Plakobranchus</taxon>
    </lineage>
</organism>
<dbReference type="AlphaFoldDB" id="A0AAV3YG43"/>
<protein>
    <submittedName>
        <fullName evidence="3">Transcription factor adf-1</fullName>
    </submittedName>
</protein>
<feature type="region of interest" description="Disordered" evidence="1">
    <location>
        <begin position="190"/>
        <end position="227"/>
    </location>
</feature>
<evidence type="ECO:0000256" key="1">
    <source>
        <dbReference type="SAM" id="MobiDB-lite"/>
    </source>
</evidence>
<name>A0AAV3YG43_9GAST</name>
<dbReference type="InterPro" id="IPR006578">
    <property type="entry name" value="MADF-dom"/>
</dbReference>
<gene>
    <name evidence="3" type="ORF">PoB_000751400</name>
</gene>
<keyword evidence="4" id="KW-1185">Reference proteome</keyword>
<evidence type="ECO:0000259" key="2">
    <source>
        <dbReference type="Pfam" id="PF10545"/>
    </source>
</evidence>
<reference evidence="3 4" key="1">
    <citation type="journal article" date="2021" name="Elife">
        <title>Chloroplast acquisition without the gene transfer in kleptoplastic sea slugs, Plakobranchus ocellatus.</title>
        <authorList>
            <person name="Maeda T."/>
            <person name="Takahashi S."/>
            <person name="Yoshida T."/>
            <person name="Shimamura S."/>
            <person name="Takaki Y."/>
            <person name="Nagai Y."/>
            <person name="Toyoda A."/>
            <person name="Suzuki Y."/>
            <person name="Arimoto A."/>
            <person name="Ishii H."/>
            <person name="Satoh N."/>
            <person name="Nishiyama T."/>
            <person name="Hasebe M."/>
            <person name="Maruyama T."/>
            <person name="Minagawa J."/>
            <person name="Obokata J."/>
            <person name="Shigenobu S."/>
        </authorList>
    </citation>
    <scope>NUCLEOTIDE SEQUENCE [LARGE SCALE GENOMIC DNA]</scope>
</reference>
<accession>A0AAV3YG43</accession>
<feature type="compositionally biased region" description="Pro residues" evidence="1">
    <location>
        <begin position="200"/>
        <end position="210"/>
    </location>
</feature>
<feature type="domain" description="MADF" evidence="2">
    <location>
        <begin position="97"/>
        <end position="144"/>
    </location>
</feature>
<feature type="compositionally biased region" description="Low complexity" evidence="1">
    <location>
        <begin position="190"/>
        <end position="199"/>
    </location>
</feature>
<evidence type="ECO:0000313" key="3">
    <source>
        <dbReference type="EMBL" id="GFN81008.1"/>
    </source>
</evidence>
<dbReference type="Proteomes" id="UP000735302">
    <property type="component" value="Unassembled WGS sequence"/>
</dbReference>
<dbReference type="EMBL" id="BLXT01000876">
    <property type="protein sequence ID" value="GFN81008.1"/>
    <property type="molecule type" value="Genomic_DNA"/>
</dbReference>
<comment type="caution">
    <text evidence="3">The sequence shown here is derived from an EMBL/GenBank/DDBJ whole genome shotgun (WGS) entry which is preliminary data.</text>
</comment>
<proteinExistence type="predicted"/>